<gene>
    <name evidence="3" type="ORF">ENH63_17975</name>
</gene>
<reference evidence="3" key="1">
    <citation type="journal article" date="2020" name="mSystems">
        <title>Genome- and Community-Level Interaction Insights into Carbon Utilization and Element Cycling Functions of Hydrothermarchaeota in Hydrothermal Sediment.</title>
        <authorList>
            <person name="Zhou Z."/>
            <person name="Liu Y."/>
            <person name="Xu W."/>
            <person name="Pan J."/>
            <person name="Luo Z.H."/>
            <person name="Li M."/>
        </authorList>
    </citation>
    <scope>NUCLEOTIDE SEQUENCE [LARGE SCALE GENOMIC DNA]</scope>
    <source>
        <strain evidence="3">HyVt-323</strain>
    </source>
</reference>
<organism evidence="3">
    <name type="scientific">Sulfitobacter litoralis</name>
    <dbReference type="NCBI Taxonomy" id="335975"/>
    <lineage>
        <taxon>Bacteria</taxon>
        <taxon>Pseudomonadati</taxon>
        <taxon>Pseudomonadota</taxon>
        <taxon>Alphaproteobacteria</taxon>
        <taxon>Rhodobacterales</taxon>
        <taxon>Roseobacteraceae</taxon>
        <taxon>Sulfitobacter</taxon>
    </lineage>
</organism>
<name>A0A7V1BI15_9RHOB</name>
<protein>
    <submittedName>
        <fullName evidence="3">DDE domain-containing protein</fullName>
    </submittedName>
</protein>
<comment type="caution">
    <text evidence="3">The sequence shown here is derived from an EMBL/GenBank/DDBJ whole genome shotgun (WGS) entry which is preliminary data.</text>
</comment>
<accession>A0A7V1BI15</accession>
<dbReference type="Proteomes" id="UP000885704">
    <property type="component" value="Unassembled WGS sequence"/>
</dbReference>
<evidence type="ECO:0000313" key="3">
    <source>
        <dbReference type="EMBL" id="HDZ53621.1"/>
    </source>
</evidence>
<dbReference type="AlphaFoldDB" id="A0A7V1BI15"/>
<proteinExistence type="predicted"/>
<evidence type="ECO:0000256" key="1">
    <source>
        <dbReference type="SAM" id="MobiDB-lite"/>
    </source>
</evidence>
<feature type="region of interest" description="Disordered" evidence="1">
    <location>
        <begin position="81"/>
        <end position="108"/>
    </location>
</feature>
<dbReference type="Pfam" id="PF13610">
    <property type="entry name" value="DDE_Tnp_IS240"/>
    <property type="match status" value="1"/>
</dbReference>
<dbReference type="EMBL" id="DRFN01000049">
    <property type="protein sequence ID" value="HDZ53621.1"/>
    <property type="molecule type" value="Genomic_DNA"/>
</dbReference>
<dbReference type="InterPro" id="IPR032874">
    <property type="entry name" value="DDE_dom"/>
</dbReference>
<evidence type="ECO:0000259" key="2">
    <source>
        <dbReference type="Pfam" id="PF13610"/>
    </source>
</evidence>
<feature type="compositionally biased region" description="Basic and acidic residues" evidence="1">
    <location>
        <begin position="89"/>
        <end position="108"/>
    </location>
</feature>
<sequence length="108" mass="12057">MRYSLSCQDVADLPVGRASTYYMWMRPAYALAEMARRGIDANGPLVDYRLTARRGTNAAKALLRKTILRVGLHRPASICTDGTPTYRKGIRDEKGVDSGRGQDRITRP</sequence>
<feature type="domain" description="DDE" evidence="2">
    <location>
        <begin position="37"/>
        <end position="91"/>
    </location>
</feature>